<feature type="compositionally biased region" description="Basic and acidic residues" evidence="2">
    <location>
        <begin position="560"/>
        <end position="578"/>
    </location>
</feature>
<feature type="transmembrane region" description="Helical" evidence="3">
    <location>
        <begin position="62"/>
        <end position="81"/>
    </location>
</feature>
<evidence type="ECO:0000256" key="3">
    <source>
        <dbReference type="SAM" id="Phobius"/>
    </source>
</evidence>
<protein>
    <submittedName>
        <fullName evidence="5">Tetratricopeptide repeat protein</fullName>
    </submittedName>
</protein>
<evidence type="ECO:0000313" key="5">
    <source>
        <dbReference type="EMBL" id="QOW20063.1"/>
    </source>
</evidence>
<evidence type="ECO:0000259" key="4">
    <source>
        <dbReference type="Pfam" id="PF13519"/>
    </source>
</evidence>
<dbReference type="InterPro" id="IPR011990">
    <property type="entry name" value="TPR-like_helical_dom_sf"/>
</dbReference>
<feature type="transmembrane region" description="Helical" evidence="3">
    <location>
        <begin position="12"/>
        <end position="30"/>
    </location>
</feature>
<dbReference type="InterPro" id="IPR019734">
    <property type="entry name" value="TPR_rpt"/>
</dbReference>
<feature type="compositionally biased region" description="Low complexity" evidence="2">
    <location>
        <begin position="541"/>
        <end position="556"/>
    </location>
</feature>
<dbReference type="InterPro" id="IPR002035">
    <property type="entry name" value="VWF_A"/>
</dbReference>
<dbReference type="PROSITE" id="PS50005">
    <property type="entry name" value="TPR"/>
    <property type="match status" value="1"/>
</dbReference>
<dbReference type="InterPro" id="IPR050768">
    <property type="entry name" value="UPF0353/GerABKA_families"/>
</dbReference>
<organism evidence="5 6">
    <name type="scientific">Novilysobacter ciconiae</name>
    <dbReference type="NCBI Taxonomy" id="2781022"/>
    <lineage>
        <taxon>Bacteria</taxon>
        <taxon>Pseudomonadati</taxon>
        <taxon>Pseudomonadota</taxon>
        <taxon>Gammaproteobacteria</taxon>
        <taxon>Lysobacterales</taxon>
        <taxon>Lysobacteraceae</taxon>
        <taxon>Novilysobacter</taxon>
    </lineage>
</organism>
<dbReference type="EMBL" id="CP063656">
    <property type="protein sequence ID" value="QOW20063.1"/>
    <property type="molecule type" value="Genomic_DNA"/>
</dbReference>
<keyword evidence="3" id="KW-0472">Membrane</keyword>
<keyword evidence="6" id="KW-1185">Reference proteome</keyword>
<feature type="domain" description="VWFA" evidence="4">
    <location>
        <begin position="98"/>
        <end position="204"/>
    </location>
</feature>
<keyword evidence="1" id="KW-0802">TPR repeat</keyword>
<dbReference type="AlphaFoldDB" id="A0A7S6UGU8"/>
<dbReference type="KEGG" id="lcic:INQ41_03190"/>
<feature type="compositionally biased region" description="Basic and acidic residues" evidence="2">
    <location>
        <begin position="466"/>
        <end position="487"/>
    </location>
</feature>
<dbReference type="Pfam" id="PF00515">
    <property type="entry name" value="TPR_1"/>
    <property type="match status" value="1"/>
</dbReference>
<keyword evidence="3" id="KW-1133">Transmembrane helix</keyword>
<sequence length="602" mass="63935">MVMSALAQLQWLRPDWLWALALLPVLAWWWQRRRTRASIWTQAVDAHLLPHLLKPGPASRRWLAPVIAALAFSLAVVALAGPSLREVQQPLWTQDAPLVVAVDLSSASLAADTPPSRIARVRVKLASLLAGRQGGQVGLVAWAGEAFTVAPLTADTANVALFLDALDPDVMPVDGQRPDRAIARSAQLLAQAGYQDGTILLLSDHATPAARAEAAKAKARGYTVSALGLGTAEGAPYRTAGGAIDVARRDDASLQDLAAAGGGRYAALAESNDDLATLGVLDSRHGTGAADGAESGTSVTTRQDDGYWLLLPLMLLALLAFRRGAPVLLLVVCLWLPGRDAFAADLWQRPDQRAHRTMQDAEAAYRRGKFEAAAKIYADVDGADAHYNRGNALARQGRYADAIAAYDEALKAAPTMEDAIANRRAVEAAMKRKPPPGPKSSSGESGEPKGDDDAGSGNSDPSSDADSQKKDPATDQDNDKDAGDGRGGDTPAAQDEQDKSSRPGSDAQNGTDNEPEAADAEAQAAADAAQRERMREALESAADNAETDGGAAADATPESADERERRVANEAWLRRIPDDPGGLLRRKFRIEYERRQREGNTD</sequence>
<reference evidence="5 6" key="1">
    <citation type="submission" date="2020-10" db="EMBL/GenBank/DDBJ databases">
        <title>complete genome sequencing of Lysobacter sp. H21R20.</title>
        <authorList>
            <person name="Bae J.-W."/>
            <person name="Lee S.-Y."/>
        </authorList>
    </citation>
    <scope>NUCLEOTIDE SEQUENCE [LARGE SCALE GENOMIC DNA]</scope>
    <source>
        <strain evidence="5 6">H21R20</strain>
    </source>
</reference>
<feature type="compositionally biased region" description="Polar residues" evidence="2">
    <location>
        <begin position="456"/>
        <end position="465"/>
    </location>
</feature>
<evidence type="ECO:0000256" key="1">
    <source>
        <dbReference type="PROSITE-ProRule" id="PRU00339"/>
    </source>
</evidence>
<feature type="compositionally biased region" description="Basic and acidic residues" evidence="2">
    <location>
        <begin position="529"/>
        <end position="538"/>
    </location>
</feature>
<dbReference type="Gene3D" id="3.40.50.410">
    <property type="entry name" value="von Willebrand factor, type A domain"/>
    <property type="match status" value="1"/>
</dbReference>
<gene>
    <name evidence="5" type="ORF">INQ41_03190</name>
</gene>
<dbReference type="PROSITE" id="PS50293">
    <property type="entry name" value="TPR_REGION"/>
    <property type="match status" value="1"/>
</dbReference>
<evidence type="ECO:0000256" key="2">
    <source>
        <dbReference type="SAM" id="MobiDB-lite"/>
    </source>
</evidence>
<feature type="region of interest" description="Disordered" evidence="2">
    <location>
        <begin position="428"/>
        <end position="602"/>
    </location>
</feature>
<keyword evidence="3" id="KW-0812">Transmembrane</keyword>
<dbReference type="SUPFAM" id="SSF48452">
    <property type="entry name" value="TPR-like"/>
    <property type="match status" value="1"/>
</dbReference>
<feature type="compositionally biased region" description="Basic and acidic residues" evidence="2">
    <location>
        <begin position="589"/>
        <end position="602"/>
    </location>
</feature>
<dbReference type="PANTHER" id="PTHR22550:SF14">
    <property type="entry name" value="VWFA DOMAIN-CONTAINING PROTEIN"/>
    <property type="match status" value="1"/>
</dbReference>
<dbReference type="Proteomes" id="UP000594059">
    <property type="component" value="Chromosome"/>
</dbReference>
<accession>A0A7S6UGU8</accession>
<name>A0A7S6UGU8_9GAMM</name>
<dbReference type="PANTHER" id="PTHR22550">
    <property type="entry name" value="SPORE GERMINATION PROTEIN"/>
    <property type="match status" value="1"/>
</dbReference>
<dbReference type="SMART" id="SM00028">
    <property type="entry name" value="TPR"/>
    <property type="match status" value="1"/>
</dbReference>
<dbReference type="Pfam" id="PF13519">
    <property type="entry name" value="VWA_2"/>
    <property type="match status" value="1"/>
</dbReference>
<dbReference type="InterPro" id="IPR036465">
    <property type="entry name" value="vWFA_dom_sf"/>
</dbReference>
<proteinExistence type="predicted"/>
<feature type="repeat" description="TPR" evidence="1">
    <location>
        <begin position="383"/>
        <end position="416"/>
    </location>
</feature>
<evidence type="ECO:0000313" key="6">
    <source>
        <dbReference type="Proteomes" id="UP000594059"/>
    </source>
</evidence>
<dbReference type="Gene3D" id="1.25.40.10">
    <property type="entry name" value="Tetratricopeptide repeat domain"/>
    <property type="match status" value="1"/>
</dbReference>
<dbReference type="SUPFAM" id="SSF53300">
    <property type="entry name" value="vWA-like"/>
    <property type="match status" value="1"/>
</dbReference>
<feature type="compositionally biased region" description="Polar residues" evidence="2">
    <location>
        <begin position="502"/>
        <end position="512"/>
    </location>
</feature>